<dbReference type="Pfam" id="PF00465">
    <property type="entry name" value="Fe-ADH"/>
    <property type="match status" value="1"/>
</dbReference>
<dbReference type="Gene3D" id="3.40.50.1970">
    <property type="match status" value="1"/>
</dbReference>
<dbReference type="PANTHER" id="PTHR43633:SF1">
    <property type="entry name" value="ALCOHOL DEHYDROGENASE YQHD"/>
    <property type="match status" value="1"/>
</dbReference>
<dbReference type="Pfam" id="PF25137">
    <property type="entry name" value="ADH_Fe_C"/>
    <property type="match status" value="1"/>
</dbReference>
<protein>
    <submittedName>
        <fullName evidence="6">Iron-containing alcohol dehydrogenase</fullName>
    </submittedName>
</protein>
<comment type="cofactor">
    <cofactor evidence="1">
        <name>Fe cation</name>
        <dbReference type="ChEBI" id="CHEBI:24875"/>
    </cofactor>
</comment>
<reference evidence="7" key="1">
    <citation type="submission" date="2018-08" db="EMBL/GenBank/DDBJ databases">
        <title>Thalassotalea euphylliae genome.</title>
        <authorList>
            <person name="Summers S."/>
            <person name="Rice S.A."/>
            <person name="Freckelton M.L."/>
            <person name="Nedved B.T."/>
            <person name="Hadfield M.G."/>
        </authorList>
    </citation>
    <scope>NUCLEOTIDE SEQUENCE [LARGE SCALE GENOMIC DNA]</scope>
    <source>
        <strain evidence="7">H3</strain>
    </source>
</reference>
<dbReference type="GO" id="GO:1990362">
    <property type="term" value="F:butanol dehydrogenase (NAD+) activity"/>
    <property type="evidence" value="ECO:0007669"/>
    <property type="project" value="InterPro"/>
</dbReference>
<evidence type="ECO:0000256" key="1">
    <source>
        <dbReference type="ARBA" id="ARBA00001962"/>
    </source>
</evidence>
<evidence type="ECO:0000313" key="7">
    <source>
        <dbReference type="Proteomes" id="UP000256899"/>
    </source>
</evidence>
<dbReference type="AlphaFoldDB" id="A0A3E0U502"/>
<evidence type="ECO:0000259" key="4">
    <source>
        <dbReference type="Pfam" id="PF00465"/>
    </source>
</evidence>
<dbReference type="PROSITE" id="PS00913">
    <property type="entry name" value="ADH_IRON_1"/>
    <property type="match status" value="1"/>
</dbReference>
<evidence type="ECO:0000256" key="2">
    <source>
        <dbReference type="ARBA" id="ARBA00007358"/>
    </source>
</evidence>
<evidence type="ECO:0000256" key="3">
    <source>
        <dbReference type="ARBA" id="ARBA00023002"/>
    </source>
</evidence>
<name>A0A3E0U502_9GAMM</name>
<evidence type="ECO:0000313" key="6">
    <source>
        <dbReference type="EMBL" id="REL31869.1"/>
    </source>
</evidence>
<dbReference type="InterPro" id="IPR056798">
    <property type="entry name" value="ADH_Fe_C"/>
</dbReference>
<dbReference type="Proteomes" id="UP000256899">
    <property type="component" value="Unassembled WGS sequence"/>
</dbReference>
<dbReference type="RefSeq" id="WP_116017038.1">
    <property type="nucleotide sequence ID" value="NZ_QUOT01000001.1"/>
</dbReference>
<dbReference type="GO" id="GO:0046872">
    <property type="term" value="F:metal ion binding"/>
    <property type="evidence" value="ECO:0007669"/>
    <property type="project" value="InterPro"/>
</dbReference>
<dbReference type="InterPro" id="IPR044731">
    <property type="entry name" value="BDH-like"/>
</dbReference>
<dbReference type="GO" id="GO:0008106">
    <property type="term" value="F:alcohol dehydrogenase (NADP+) activity"/>
    <property type="evidence" value="ECO:0007669"/>
    <property type="project" value="TreeGrafter"/>
</dbReference>
<organism evidence="6 7">
    <name type="scientific">Thalassotalea euphylliae</name>
    <dbReference type="NCBI Taxonomy" id="1655234"/>
    <lineage>
        <taxon>Bacteria</taxon>
        <taxon>Pseudomonadati</taxon>
        <taxon>Pseudomonadota</taxon>
        <taxon>Gammaproteobacteria</taxon>
        <taxon>Alteromonadales</taxon>
        <taxon>Colwelliaceae</taxon>
        <taxon>Thalassotalea</taxon>
    </lineage>
</organism>
<comment type="caution">
    <text evidence="6">The sequence shown here is derived from an EMBL/GenBank/DDBJ whole genome shotgun (WGS) entry which is preliminary data.</text>
</comment>
<proteinExistence type="inferred from homology"/>
<feature type="domain" description="Fe-containing alcohol dehydrogenase-like C-terminal" evidence="5">
    <location>
        <begin position="187"/>
        <end position="361"/>
    </location>
</feature>
<feature type="domain" description="Alcohol dehydrogenase iron-type/glycerol dehydrogenase GldA" evidence="4">
    <location>
        <begin position="9"/>
        <end position="175"/>
    </location>
</feature>
<dbReference type="GO" id="GO:1990002">
    <property type="term" value="F:methylglyoxal reductase (NADPH) (acetol producing) activity"/>
    <property type="evidence" value="ECO:0007669"/>
    <property type="project" value="TreeGrafter"/>
</dbReference>
<dbReference type="CDD" id="cd08187">
    <property type="entry name" value="BDH"/>
    <property type="match status" value="1"/>
</dbReference>
<keyword evidence="3" id="KW-0560">Oxidoreductase</keyword>
<dbReference type="InterPro" id="IPR001670">
    <property type="entry name" value="ADH_Fe/GldA"/>
</dbReference>
<dbReference type="InterPro" id="IPR018211">
    <property type="entry name" value="ADH_Fe_CS"/>
</dbReference>
<dbReference type="GO" id="GO:0005829">
    <property type="term" value="C:cytosol"/>
    <property type="evidence" value="ECO:0007669"/>
    <property type="project" value="TreeGrafter"/>
</dbReference>
<evidence type="ECO:0000259" key="5">
    <source>
        <dbReference type="Pfam" id="PF25137"/>
    </source>
</evidence>
<comment type="similarity">
    <text evidence="2">Belongs to the iron-containing alcohol dehydrogenase family.</text>
</comment>
<dbReference type="EMBL" id="QUOT01000001">
    <property type="protein sequence ID" value="REL31869.1"/>
    <property type="molecule type" value="Genomic_DNA"/>
</dbReference>
<gene>
    <name evidence="6" type="ORF">DXX94_14720</name>
</gene>
<accession>A0A3E0U502</accession>
<dbReference type="FunFam" id="3.40.50.1970:FF:000003">
    <property type="entry name" value="Alcohol dehydrogenase, iron-containing"/>
    <property type="match status" value="1"/>
</dbReference>
<dbReference type="Gene3D" id="1.20.1090.10">
    <property type="entry name" value="Dehydroquinate synthase-like - alpha domain"/>
    <property type="match status" value="1"/>
</dbReference>
<keyword evidence="7" id="KW-1185">Reference proteome</keyword>
<dbReference type="PANTHER" id="PTHR43633">
    <property type="entry name" value="ALCOHOL DEHYDROGENASE YQHD"/>
    <property type="match status" value="1"/>
</dbReference>
<dbReference type="SUPFAM" id="SSF56796">
    <property type="entry name" value="Dehydroquinate synthase-like"/>
    <property type="match status" value="1"/>
</dbReference>
<sequence length="389" mass="42646">MQNFDYYNPTHIVFGQDRLAELDQLIPAQAKVLVLFGGGSVKRFGTLEKVTAALGNREVVEFGGIEPNPQFETLMKAVDVVKTQGIDFLLAVGGGSVMDGTKFVALASKQEADHANILFHGFNPVPATEALPLGCIATLPATGSEMNSFSVVTYNDQKFPLTSPLVFPKFSLLDPDFTFTLPTEQIANGVADAFVHVIEQYLTQPVNAKIQDRFSEGVLQTLIEDGPVTYQSQVKGEQDVEARKNFMWSATSALNGLIGVGVPQDWATHMIGHEMTAMFGIAHGRTLAIILPSLLRERRAQKHDKLVQFAERVWHITDGSDEEKINQAIDKTEAFFNSLDIVTNLSHYDIDEAGIDTLVANMEKMGLTHLSETGDLTLDIVRKILIAAL</sequence>